<evidence type="ECO:0000256" key="7">
    <source>
        <dbReference type="ARBA" id="ARBA00023270"/>
    </source>
</evidence>
<dbReference type="PANTHER" id="PTHR33866:SF2">
    <property type="entry name" value="S-ADENOSYLMETHIONINE DECARBOXYLASE PROENZYME"/>
    <property type="match status" value="1"/>
</dbReference>
<keyword evidence="3" id="KW-0068">Autocatalytic cleavage</keyword>
<evidence type="ECO:0000256" key="6">
    <source>
        <dbReference type="ARBA" id="ARBA00023239"/>
    </source>
</evidence>
<name>B8BT52_THAPS</name>
<dbReference type="InterPro" id="IPR016067">
    <property type="entry name" value="S-AdoMet_deCO2ase_core"/>
</dbReference>
<evidence type="ECO:0000256" key="1">
    <source>
        <dbReference type="ARBA" id="ARBA00001928"/>
    </source>
</evidence>
<dbReference type="RefSeq" id="XP_002286018.1">
    <property type="nucleotide sequence ID" value="XM_002285982.1"/>
</dbReference>
<dbReference type="GeneID" id="7449122"/>
<keyword evidence="5" id="KW-0865">Zymogen</keyword>
<keyword evidence="8" id="KW-0670">Pyruvate</keyword>
<dbReference type="InterPro" id="IPR003826">
    <property type="entry name" value="AdoMetDC_fam_prok"/>
</dbReference>
<dbReference type="AlphaFoldDB" id="B8BT52"/>
<evidence type="ECO:0000256" key="3">
    <source>
        <dbReference type="ARBA" id="ARBA00022813"/>
    </source>
</evidence>
<dbReference type="InterPro" id="IPR017716">
    <property type="entry name" value="S-AdoMet_deCOase_pro-enz"/>
</dbReference>
<reference evidence="9 10" key="1">
    <citation type="journal article" date="2004" name="Science">
        <title>The genome of the diatom Thalassiosira pseudonana: ecology, evolution, and metabolism.</title>
        <authorList>
            <person name="Armbrust E.V."/>
            <person name="Berges J.A."/>
            <person name="Bowler C."/>
            <person name="Green B.R."/>
            <person name="Martinez D."/>
            <person name="Putnam N.H."/>
            <person name="Zhou S."/>
            <person name="Allen A.E."/>
            <person name="Apt K.E."/>
            <person name="Bechner M."/>
            <person name="Brzezinski M.A."/>
            <person name="Chaal B.K."/>
            <person name="Chiovitti A."/>
            <person name="Davis A.K."/>
            <person name="Demarest M.S."/>
            <person name="Detter J.C."/>
            <person name="Glavina T."/>
            <person name="Goodstein D."/>
            <person name="Hadi M.Z."/>
            <person name="Hellsten U."/>
            <person name="Hildebrand M."/>
            <person name="Jenkins B.D."/>
            <person name="Jurka J."/>
            <person name="Kapitonov V.V."/>
            <person name="Kroger N."/>
            <person name="Lau W.W."/>
            <person name="Lane T.W."/>
            <person name="Larimer F.W."/>
            <person name="Lippmeier J.C."/>
            <person name="Lucas S."/>
            <person name="Medina M."/>
            <person name="Montsant A."/>
            <person name="Obornik M."/>
            <person name="Parker M.S."/>
            <person name="Palenik B."/>
            <person name="Pazour G.J."/>
            <person name="Richardson P.M."/>
            <person name="Rynearson T.A."/>
            <person name="Saito M.A."/>
            <person name="Schwartz D.C."/>
            <person name="Thamatrakoln K."/>
            <person name="Valentin K."/>
            <person name="Vardi A."/>
            <person name="Wilkerson F.P."/>
            <person name="Rokhsar D.S."/>
        </authorList>
    </citation>
    <scope>NUCLEOTIDE SEQUENCE [LARGE SCALE GENOMIC DNA]</scope>
    <source>
        <strain evidence="9 10">CCMP1335</strain>
    </source>
</reference>
<keyword evidence="6" id="KW-0456">Lyase</keyword>
<evidence type="ECO:0000256" key="5">
    <source>
        <dbReference type="ARBA" id="ARBA00023145"/>
    </source>
</evidence>
<dbReference type="Gene3D" id="3.60.90.10">
    <property type="entry name" value="S-adenosylmethionine decarboxylase"/>
    <property type="match status" value="1"/>
</dbReference>
<evidence type="ECO:0000256" key="8">
    <source>
        <dbReference type="ARBA" id="ARBA00023317"/>
    </source>
</evidence>
<evidence type="ECO:0000313" key="9">
    <source>
        <dbReference type="EMBL" id="EED95659.1"/>
    </source>
</evidence>
<dbReference type="SUPFAM" id="SSF56276">
    <property type="entry name" value="S-adenosylmethionine decarboxylase"/>
    <property type="match status" value="1"/>
</dbReference>
<dbReference type="NCBIfam" id="TIGR03330">
    <property type="entry name" value="SAM_DCase_Bsu"/>
    <property type="match status" value="1"/>
</dbReference>
<dbReference type="FunFam" id="3.60.90.10:FF:000025">
    <property type="entry name" value="Uncharacterized protein"/>
    <property type="match status" value="1"/>
</dbReference>
<protein>
    <recommendedName>
        <fullName evidence="11">S-adenosylmethionine decarboxylase</fullName>
    </recommendedName>
</protein>
<gene>
    <name evidence="9" type="ORF">THAPSDRAFT_30804</name>
</gene>
<keyword evidence="4" id="KW-0620">Polyamine biosynthesis</keyword>
<evidence type="ECO:0000313" key="10">
    <source>
        <dbReference type="Proteomes" id="UP000001449"/>
    </source>
</evidence>
<proteinExistence type="predicted"/>
<dbReference type="HOGENOM" id="CLU_2581171_0_0_1"/>
<accession>B8BT52</accession>
<feature type="non-terminal residue" evidence="9">
    <location>
        <position position="81"/>
    </location>
</feature>
<dbReference type="GO" id="GO:0008295">
    <property type="term" value="P:spermidine biosynthetic process"/>
    <property type="evidence" value="ECO:0000318"/>
    <property type="project" value="GO_Central"/>
</dbReference>
<evidence type="ECO:0000256" key="2">
    <source>
        <dbReference type="ARBA" id="ARBA00022793"/>
    </source>
</evidence>
<keyword evidence="10" id="KW-1185">Reference proteome</keyword>
<dbReference type="EMBL" id="CM000638">
    <property type="protein sequence ID" value="EED95659.1"/>
    <property type="molecule type" value="Genomic_DNA"/>
</dbReference>
<organism evidence="9 10">
    <name type="scientific">Thalassiosira pseudonana</name>
    <name type="common">Marine diatom</name>
    <name type="synonym">Cyclotella nana</name>
    <dbReference type="NCBI Taxonomy" id="35128"/>
    <lineage>
        <taxon>Eukaryota</taxon>
        <taxon>Sar</taxon>
        <taxon>Stramenopiles</taxon>
        <taxon>Ochrophyta</taxon>
        <taxon>Bacillariophyta</taxon>
        <taxon>Coscinodiscophyceae</taxon>
        <taxon>Thalassiosirophycidae</taxon>
        <taxon>Thalassiosirales</taxon>
        <taxon>Thalassiosiraceae</taxon>
        <taxon>Thalassiosira</taxon>
    </lineage>
</organism>
<keyword evidence="7" id="KW-0704">Schiff base</keyword>
<dbReference type="PANTHER" id="PTHR33866">
    <property type="entry name" value="S-ADENOSYLMETHIONINE DECARBOXYLASE PROENZYME"/>
    <property type="match status" value="1"/>
</dbReference>
<reference evidence="9 10" key="2">
    <citation type="journal article" date="2008" name="Nature">
        <title>The Phaeodactylum genome reveals the evolutionary history of diatom genomes.</title>
        <authorList>
            <person name="Bowler C."/>
            <person name="Allen A.E."/>
            <person name="Badger J.H."/>
            <person name="Grimwood J."/>
            <person name="Jabbari K."/>
            <person name="Kuo A."/>
            <person name="Maheswari U."/>
            <person name="Martens C."/>
            <person name="Maumus F."/>
            <person name="Otillar R.P."/>
            <person name="Rayko E."/>
            <person name="Salamov A."/>
            <person name="Vandepoele K."/>
            <person name="Beszteri B."/>
            <person name="Gruber A."/>
            <person name="Heijde M."/>
            <person name="Katinka M."/>
            <person name="Mock T."/>
            <person name="Valentin K."/>
            <person name="Verret F."/>
            <person name="Berges J.A."/>
            <person name="Brownlee C."/>
            <person name="Cadoret J.P."/>
            <person name="Chiovitti A."/>
            <person name="Choi C.J."/>
            <person name="Coesel S."/>
            <person name="De Martino A."/>
            <person name="Detter J.C."/>
            <person name="Durkin C."/>
            <person name="Falciatore A."/>
            <person name="Fournet J."/>
            <person name="Haruta M."/>
            <person name="Huysman M.J."/>
            <person name="Jenkins B.D."/>
            <person name="Jiroutova K."/>
            <person name="Jorgensen R.E."/>
            <person name="Joubert Y."/>
            <person name="Kaplan A."/>
            <person name="Kroger N."/>
            <person name="Kroth P.G."/>
            <person name="La Roche J."/>
            <person name="Lindquist E."/>
            <person name="Lommer M."/>
            <person name="Martin-Jezequel V."/>
            <person name="Lopez P.J."/>
            <person name="Lucas S."/>
            <person name="Mangogna M."/>
            <person name="McGinnis K."/>
            <person name="Medlin L.K."/>
            <person name="Montsant A."/>
            <person name="Oudot-Le Secq M.P."/>
            <person name="Napoli C."/>
            <person name="Obornik M."/>
            <person name="Parker M.S."/>
            <person name="Petit J.L."/>
            <person name="Porcel B.M."/>
            <person name="Poulsen N."/>
            <person name="Robison M."/>
            <person name="Rychlewski L."/>
            <person name="Rynearson T.A."/>
            <person name="Schmutz J."/>
            <person name="Shapiro H."/>
            <person name="Siaut M."/>
            <person name="Stanley M."/>
            <person name="Sussman M.R."/>
            <person name="Taylor A.R."/>
            <person name="Vardi A."/>
            <person name="von Dassow P."/>
            <person name="Vyverman W."/>
            <person name="Willis A."/>
            <person name="Wyrwicz L.S."/>
            <person name="Rokhsar D.S."/>
            <person name="Weissenbach J."/>
            <person name="Armbrust E.V."/>
            <person name="Green B.R."/>
            <person name="Van de Peer Y."/>
            <person name="Grigoriev I.V."/>
        </authorList>
    </citation>
    <scope>NUCLEOTIDE SEQUENCE [LARGE SCALE GENOMIC DNA]</scope>
    <source>
        <strain evidence="9 10">CCMP1335</strain>
    </source>
</reference>
<dbReference type="InParanoid" id="B8BT52"/>
<evidence type="ECO:0008006" key="11">
    <source>
        <dbReference type="Google" id="ProtNLM"/>
    </source>
</evidence>
<dbReference type="KEGG" id="tps:THAPSDRAFT_30804"/>
<dbReference type="GO" id="GO:0005829">
    <property type="term" value="C:cytosol"/>
    <property type="evidence" value="ECO:0000318"/>
    <property type="project" value="GO_Central"/>
</dbReference>
<keyword evidence="2" id="KW-0210">Decarboxylase</keyword>
<dbReference type="PaxDb" id="35128-Thaps30804"/>
<sequence>MPSGQHLLVDIKNVEAAFLNSESRLAEAMQNAVKAAGLTMLSYHCHSLHPAGVSCVGVLLESHISFHTWPDEGVITLDMFT</sequence>
<comment type="cofactor">
    <cofactor evidence="1">
        <name>pyruvate</name>
        <dbReference type="ChEBI" id="CHEBI:15361"/>
    </cofactor>
</comment>
<dbReference type="GO" id="GO:0004014">
    <property type="term" value="F:adenosylmethionine decarboxylase activity"/>
    <property type="evidence" value="ECO:0000318"/>
    <property type="project" value="GO_Central"/>
</dbReference>
<dbReference type="Proteomes" id="UP000001449">
    <property type="component" value="Chromosome 1"/>
</dbReference>
<dbReference type="Pfam" id="PF02675">
    <property type="entry name" value="AdoMet_dc"/>
    <property type="match status" value="1"/>
</dbReference>
<evidence type="ECO:0000256" key="4">
    <source>
        <dbReference type="ARBA" id="ARBA00023115"/>
    </source>
</evidence>